<dbReference type="OrthoDB" id="9813917at2"/>
<comment type="similarity">
    <text evidence="6">Belongs to the ThrE exporter (TC 2.A.79) family.</text>
</comment>
<evidence type="ECO:0000256" key="1">
    <source>
        <dbReference type="ARBA" id="ARBA00004651"/>
    </source>
</evidence>
<keyword evidence="2" id="KW-1003">Cell membrane</keyword>
<keyword evidence="10" id="KW-1185">Reference proteome</keyword>
<keyword evidence="3 7" id="KW-0812">Transmembrane</keyword>
<comment type="caution">
    <text evidence="9">The sequence shown here is derived from an EMBL/GenBank/DDBJ whole genome shotgun (WGS) entry which is preliminary data.</text>
</comment>
<dbReference type="GO" id="GO:0005886">
    <property type="term" value="C:plasma membrane"/>
    <property type="evidence" value="ECO:0007669"/>
    <property type="project" value="UniProtKB-SubCell"/>
</dbReference>
<evidence type="ECO:0000313" key="9">
    <source>
        <dbReference type="EMBL" id="GAT18458.1"/>
    </source>
</evidence>
<dbReference type="EMBL" id="BCMJ01000002">
    <property type="protein sequence ID" value="GAT18458.1"/>
    <property type="molecule type" value="Genomic_DNA"/>
</dbReference>
<dbReference type="InterPro" id="IPR010619">
    <property type="entry name" value="ThrE-like_N"/>
</dbReference>
<dbReference type="Proteomes" id="UP000223370">
    <property type="component" value="Unassembled WGS sequence"/>
</dbReference>
<gene>
    <name evidence="9" type="ORF">IWT5_00732</name>
</gene>
<evidence type="ECO:0000259" key="8">
    <source>
        <dbReference type="Pfam" id="PF06738"/>
    </source>
</evidence>
<dbReference type="Pfam" id="PF06738">
    <property type="entry name" value="ThrE"/>
    <property type="match status" value="1"/>
</dbReference>
<protein>
    <submittedName>
        <fullName evidence="9">Membrane protein</fullName>
    </submittedName>
</protein>
<reference evidence="9 10" key="1">
    <citation type="submission" date="2015-11" db="EMBL/GenBank/DDBJ databases">
        <title>Draft genome sequences of new species of the genus Lactobacillus isolated from orchardgrass silage.</title>
        <authorList>
            <person name="Tohno M."/>
            <person name="Tanizawa Y."/>
            <person name="Arita M."/>
        </authorList>
    </citation>
    <scope>NUCLEOTIDE SEQUENCE [LARGE SCALE GENOMIC DNA]</scope>
    <source>
        <strain evidence="9 10">IWT5</strain>
    </source>
</reference>
<keyword evidence="5 7" id="KW-0472">Membrane</keyword>
<evidence type="ECO:0000256" key="2">
    <source>
        <dbReference type="ARBA" id="ARBA00022475"/>
    </source>
</evidence>
<evidence type="ECO:0000256" key="3">
    <source>
        <dbReference type="ARBA" id="ARBA00022692"/>
    </source>
</evidence>
<dbReference type="GO" id="GO:0015744">
    <property type="term" value="P:succinate transport"/>
    <property type="evidence" value="ECO:0007669"/>
    <property type="project" value="TreeGrafter"/>
</dbReference>
<evidence type="ECO:0000256" key="5">
    <source>
        <dbReference type="ARBA" id="ARBA00023136"/>
    </source>
</evidence>
<dbReference type="InterPro" id="IPR050539">
    <property type="entry name" value="ThrE_Dicarb/AminoAcid_Exp"/>
</dbReference>
<feature type="domain" description="Threonine/serine exporter-like N-terminal" evidence="8">
    <location>
        <begin position="12"/>
        <end position="247"/>
    </location>
</feature>
<dbReference type="AlphaFoldDB" id="A0A1Z5H591"/>
<organism evidence="9 10">
    <name type="scientific">Secundilactobacillus silagincola</name>
    <dbReference type="NCBI Taxonomy" id="1714681"/>
    <lineage>
        <taxon>Bacteria</taxon>
        <taxon>Bacillati</taxon>
        <taxon>Bacillota</taxon>
        <taxon>Bacilli</taxon>
        <taxon>Lactobacillales</taxon>
        <taxon>Lactobacillaceae</taxon>
        <taxon>Secundilactobacillus</taxon>
    </lineage>
</organism>
<feature type="transmembrane region" description="Helical" evidence="7">
    <location>
        <begin position="141"/>
        <end position="158"/>
    </location>
</feature>
<evidence type="ECO:0000313" key="10">
    <source>
        <dbReference type="Proteomes" id="UP000223370"/>
    </source>
</evidence>
<evidence type="ECO:0000256" key="6">
    <source>
        <dbReference type="ARBA" id="ARBA00034125"/>
    </source>
</evidence>
<feature type="transmembrane region" description="Helical" evidence="7">
    <location>
        <begin position="225"/>
        <end position="246"/>
    </location>
</feature>
<dbReference type="GO" id="GO:0022857">
    <property type="term" value="F:transmembrane transporter activity"/>
    <property type="evidence" value="ECO:0007669"/>
    <property type="project" value="InterPro"/>
</dbReference>
<accession>A0A1Z5H591</accession>
<evidence type="ECO:0000256" key="7">
    <source>
        <dbReference type="SAM" id="Phobius"/>
    </source>
</evidence>
<dbReference type="PANTHER" id="PTHR34390">
    <property type="entry name" value="UPF0442 PROTEIN YJJB-RELATED"/>
    <property type="match status" value="1"/>
</dbReference>
<evidence type="ECO:0000256" key="4">
    <source>
        <dbReference type="ARBA" id="ARBA00022989"/>
    </source>
</evidence>
<dbReference type="RefSeq" id="WP_098823960.1">
    <property type="nucleotide sequence ID" value="NZ_BCMJ01000002.1"/>
</dbReference>
<keyword evidence="4 7" id="KW-1133">Transmembrane helix</keyword>
<feature type="transmembrane region" description="Helical" evidence="7">
    <location>
        <begin position="170"/>
        <end position="189"/>
    </location>
</feature>
<name>A0A1Z5H591_9LACO</name>
<proteinExistence type="inferred from homology"/>
<feature type="transmembrane region" description="Helical" evidence="7">
    <location>
        <begin position="116"/>
        <end position="135"/>
    </location>
</feature>
<dbReference type="PANTHER" id="PTHR34390:SF2">
    <property type="entry name" value="SUCCINATE TRANSPORTER SUBUNIT YJJP-RELATED"/>
    <property type="match status" value="1"/>
</dbReference>
<sequence>MTNDQGHLMIKTALHAGRLMIENGSEIARVSDTISRIASNAGYPDSKVYVTITGIMMSVSGEENAQIEPVTSRSIDLEKITMVNDLSRDFADHKITLAQFEEQLTVLDHHSHYFPLWIQLLSAGIVSGALEVVFRHNYPDFLVTCVIGLIGWGIFYVINRVAKIRFLSEFLASAAIGTLAILAVRYHLGTNADDIIIGCVMPLVPGVPLTNAVRDILSGDLVSGIARGMEALMSAIAIGSGIAMILQAV</sequence>
<comment type="subcellular location">
    <subcellularLocation>
        <location evidence="1">Cell membrane</location>
        <topology evidence="1">Multi-pass membrane protein</topology>
    </subcellularLocation>
</comment>